<feature type="compositionally biased region" description="Basic and acidic residues" evidence="8">
    <location>
        <begin position="25"/>
        <end position="37"/>
    </location>
</feature>
<dbReference type="PANTHER" id="PTHR13800:SF5">
    <property type="entry name" value="TRANSIENT RECEPTOR POTENTIAL CATION CHANNEL SUBFAMILY M MEMBER 5"/>
    <property type="match status" value="1"/>
</dbReference>
<feature type="region of interest" description="Disordered" evidence="8">
    <location>
        <begin position="1235"/>
        <end position="1261"/>
    </location>
</feature>
<feature type="transmembrane region" description="Helical" evidence="9">
    <location>
        <begin position="920"/>
        <end position="938"/>
    </location>
</feature>
<feature type="domain" description="Ion transport" evidence="10">
    <location>
        <begin position="853"/>
        <end position="1096"/>
    </location>
</feature>
<dbReference type="Pfam" id="PF00520">
    <property type="entry name" value="Ion_trans"/>
    <property type="match status" value="1"/>
</dbReference>
<evidence type="ECO:0000256" key="4">
    <source>
        <dbReference type="ARBA" id="ARBA00022989"/>
    </source>
</evidence>
<accession>A0A6P5IZH7</accession>
<dbReference type="InterPro" id="IPR005821">
    <property type="entry name" value="Ion_trans_dom"/>
</dbReference>
<evidence type="ECO:0000256" key="8">
    <source>
        <dbReference type="SAM" id="MobiDB-lite"/>
    </source>
</evidence>
<feature type="domain" description="TRPM-like" evidence="12">
    <location>
        <begin position="691"/>
        <end position="735"/>
    </location>
</feature>
<dbReference type="CTD" id="29850"/>
<keyword evidence="6 9" id="KW-0472">Membrane</keyword>
<proteinExistence type="predicted"/>
<dbReference type="KEGG" id="pcw:110197143"/>
<organism evidence="13 14">
    <name type="scientific">Phascolarctos cinereus</name>
    <name type="common">Koala</name>
    <dbReference type="NCBI Taxonomy" id="38626"/>
    <lineage>
        <taxon>Eukaryota</taxon>
        <taxon>Metazoa</taxon>
        <taxon>Chordata</taxon>
        <taxon>Craniata</taxon>
        <taxon>Vertebrata</taxon>
        <taxon>Euteleostomi</taxon>
        <taxon>Mammalia</taxon>
        <taxon>Metatheria</taxon>
        <taxon>Diprotodontia</taxon>
        <taxon>Phascolarctidae</taxon>
        <taxon>Phascolarctos</taxon>
    </lineage>
</organism>
<evidence type="ECO:0000256" key="2">
    <source>
        <dbReference type="ARBA" id="ARBA00022448"/>
    </source>
</evidence>
<dbReference type="InParanoid" id="A0A6P5IZH7"/>
<keyword evidence="5" id="KW-0406">Ion transport</keyword>
<evidence type="ECO:0000259" key="10">
    <source>
        <dbReference type="Pfam" id="PF00520"/>
    </source>
</evidence>
<dbReference type="FunCoup" id="A0A6P5IZH7">
    <property type="interactions" value="258"/>
</dbReference>
<keyword evidence="7" id="KW-0407">Ion channel</keyword>
<dbReference type="PANTHER" id="PTHR13800">
    <property type="entry name" value="TRANSIENT RECEPTOR POTENTIAL CATION CHANNEL, SUBFAMILY M, MEMBER 6"/>
    <property type="match status" value="1"/>
</dbReference>
<evidence type="ECO:0000256" key="1">
    <source>
        <dbReference type="ARBA" id="ARBA00004141"/>
    </source>
</evidence>
<dbReference type="SUPFAM" id="SSF140860">
    <property type="entry name" value="Pseudo ankyrin repeat-like"/>
    <property type="match status" value="1"/>
</dbReference>
<keyword evidence="3 9" id="KW-0812">Transmembrane</keyword>
<keyword evidence="14" id="KW-0675">Receptor</keyword>
<dbReference type="Pfam" id="PF25508">
    <property type="entry name" value="TRPM2"/>
    <property type="match status" value="2"/>
</dbReference>
<dbReference type="InterPro" id="IPR057366">
    <property type="entry name" value="TRPM-like"/>
</dbReference>
<keyword evidence="4 9" id="KW-1133">Transmembrane helix</keyword>
<dbReference type="RefSeq" id="XP_020826468.1">
    <property type="nucleotide sequence ID" value="XM_020970809.1"/>
</dbReference>
<evidence type="ECO:0000256" key="5">
    <source>
        <dbReference type="ARBA" id="ARBA00023065"/>
    </source>
</evidence>
<sequence>MLSSRDAKQSLGLKSVRWKSASTQDKLDAPAPGEKEPASTVRRPCPKYPSAVYAGGKKEAEGWRDWHYHQGEIDFIGSGKKHAKFLRVPSTLPPSILFEFMVSEWHLPTPNLVISLVGEERNFPMKPWLRNILRKGLVKAMQSTGAWIFTSALRVGLARHVGQAVRDHSLASTSTKVRVITIGIVSLPRVLHKEVLDNSQNENPIPYKSDDNSQGTLYSLDSNHSHFILVDPLLDRGPASARAAGHGDPTTRLRLLLEKHISEQRTGYGGKGSIEIPVLCLLVNGGPCALEQIFQAVENSAPWLILAGSGGMADIIAALMSQPHLIVPQVTEKHFKEKFPTANFSWEDILHWTELLQAITAQQHLLTVHDFEQDGSEELDTVILKALVKACKSHSQEAQEYLDELKLAVAWNRIDIAKSEIFSGDVEWKSSDLEEVMMDALVNDKPEFVRLFVDNGASVPDFLTYGRLQELYRAVPQKSLLFHLLLRKHEESKLTLAGLGCGQPGKEPLGEPPSFSLHDVARVLKDFLHDACRGFYQDNRLASCRRADKVTTKRLGGPKWALDLTRRSTAPWRDLFLWAVLQNRHEMANYFWTMGQEGVAAALAACKILKEMSHLETEAEVARSMKEANYEHLALGPEAHLLGARERLKEGIQEPVCYIRVCGRAQRGGDWGTWRRVQPGQLCVAWGVKPKLFSECYNNSEDRAFALLVRKNQDWSKTTCLHLATEADTKSFFAHDGVQAFLTKIWWGDMATGTPILRLICAFCCPLLIYTNLITFSEELPLRSRLEPFRELDSLDTEKLLLFSSPSIRRDEPSEGRRAGGAWAEASPFLLSRWKKFWGAPVTVFLGNMVMYFAFLFLFTYVLLVDFQPPPGGPSGPEVALYFWVFTLVLEEVRQGFFTDEDSNLLKKFKVYVEDNWNKCDMVAIFLFIVGVTCRMLSSTFEAGRTVLAMDFMVFALRLIHIFAIHKQLGPKIIIVGRMMKDVFFFLFFLTVWLIAYGVTTQALLHPRDSRLEWIFRRVLYRPYLQMFGQIPLDEIDEARVNCSTHPLLLENSPSCPNLYANWLVILLLVTFLLVTNVLLMNLLIAMFSYTFQVVQGNADIFWKFQRYNLIVEYHKRPALAPPFILLSHLSLILKRAFKQQEHKREHLERDLPDSLDQKIVTWETVQKENFLANLEKRRKESTRETLKKMSHRVDFISQHVAGLREQEKRIWALESQINCCTVVLSTVADTLTRAGSMEGQPPPNYAGNSSEGGGGGQIPLPALDVPLAVADAYSSPGEDSFSSL</sequence>
<evidence type="ECO:0000259" key="12">
    <source>
        <dbReference type="Pfam" id="PF25508"/>
    </source>
</evidence>
<feature type="transmembrane region" description="Helical" evidence="9">
    <location>
        <begin position="1060"/>
        <end position="1080"/>
    </location>
</feature>
<dbReference type="InterPro" id="IPR050927">
    <property type="entry name" value="TRPM"/>
</dbReference>
<name>A0A6P5IZH7_PHACI</name>
<dbReference type="GO" id="GO:0099604">
    <property type="term" value="F:ligand-gated calcium channel activity"/>
    <property type="evidence" value="ECO:0007669"/>
    <property type="project" value="TreeGrafter"/>
</dbReference>
<dbReference type="GeneID" id="110197143"/>
<dbReference type="InterPro" id="IPR041491">
    <property type="entry name" value="TRPM_SLOG"/>
</dbReference>
<reference evidence="14" key="1">
    <citation type="submission" date="2025-08" db="UniProtKB">
        <authorList>
            <consortium name="RefSeq"/>
        </authorList>
    </citation>
    <scope>IDENTIFICATION</scope>
    <source>
        <tissue evidence="14">Spleen</tissue>
    </source>
</reference>
<dbReference type="GO" id="GO:0005227">
    <property type="term" value="F:calcium-activated cation channel activity"/>
    <property type="evidence" value="ECO:0007669"/>
    <property type="project" value="TreeGrafter"/>
</dbReference>
<feature type="domain" description="TRPM-like" evidence="12">
    <location>
        <begin position="420"/>
        <end position="636"/>
    </location>
</feature>
<feature type="region of interest" description="Disordered" evidence="8">
    <location>
        <begin position="1"/>
        <end position="43"/>
    </location>
</feature>
<dbReference type="Pfam" id="PF18139">
    <property type="entry name" value="LSDAT_euk"/>
    <property type="match status" value="1"/>
</dbReference>
<dbReference type="Proteomes" id="UP000515140">
    <property type="component" value="Unplaced"/>
</dbReference>
<gene>
    <name evidence="14" type="primary">TRPM5</name>
</gene>
<comment type="subcellular location">
    <subcellularLocation>
        <location evidence="1">Membrane</location>
        <topology evidence="1">Multi-pass membrane protein</topology>
    </subcellularLocation>
</comment>
<evidence type="ECO:0000256" key="9">
    <source>
        <dbReference type="SAM" id="Phobius"/>
    </source>
</evidence>
<evidence type="ECO:0000256" key="7">
    <source>
        <dbReference type="ARBA" id="ARBA00023303"/>
    </source>
</evidence>
<feature type="domain" description="TRPM SLOG" evidence="11">
    <location>
        <begin position="83"/>
        <end position="320"/>
    </location>
</feature>
<dbReference type="GO" id="GO:0005886">
    <property type="term" value="C:plasma membrane"/>
    <property type="evidence" value="ECO:0007669"/>
    <property type="project" value="TreeGrafter"/>
</dbReference>
<evidence type="ECO:0000256" key="6">
    <source>
        <dbReference type="ARBA" id="ARBA00023136"/>
    </source>
</evidence>
<keyword evidence="13" id="KW-1185">Reference proteome</keyword>
<keyword evidence="2" id="KW-0813">Transport</keyword>
<evidence type="ECO:0000256" key="3">
    <source>
        <dbReference type="ARBA" id="ARBA00022692"/>
    </source>
</evidence>
<feature type="transmembrane region" description="Helical" evidence="9">
    <location>
        <begin position="837"/>
        <end position="859"/>
    </location>
</feature>
<evidence type="ECO:0000313" key="14">
    <source>
        <dbReference type="RefSeq" id="XP_020826468.1"/>
    </source>
</evidence>
<evidence type="ECO:0000313" key="13">
    <source>
        <dbReference type="Proteomes" id="UP000515140"/>
    </source>
</evidence>
<protein>
    <submittedName>
        <fullName evidence="14">Transient receptor potential cation channel subfamily M member 5 isoform X1</fullName>
    </submittedName>
</protein>
<evidence type="ECO:0000259" key="11">
    <source>
        <dbReference type="Pfam" id="PF18139"/>
    </source>
</evidence>
<feature type="transmembrane region" description="Helical" evidence="9">
    <location>
        <begin position="984"/>
        <end position="1005"/>
    </location>
</feature>